<feature type="transmembrane region" description="Helical" evidence="1">
    <location>
        <begin position="60"/>
        <end position="85"/>
    </location>
</feature>
<evidence type="ECO:0000313" key="2">
    <source>
        <dbReference type="EMBL" id="MBC3767680.1"/>
    </source>
</evidence>
<evidence type="ECO:0000256" key="1">
    <source>
        <dbReference type="SAM" id="Phobius"/>
    </source>
</evidence>
<reference evidence="2" key="2">
    <citation type="submission" date="2020-08" db="EMBL/GenBank/DDBJ databases">
        <authorList>
            <person name="Lai Q."/>
        </authorList>
    </citation>
    <scope>NUCLEOTIDE SEQUENCE</scope>
    <source>
        <strain evidence="2">S27-2</strain>
    </source>
</reference>
<evidence type="ECO:0000313" key="3">
    <source>
        <dbReference type="Proteomes" id="UP000601768"/>
    </source>
</evidence>
<accession>A0A8J6IUM5</accession>
<dbReference type="Proteomes" id="UP000601768">
    <property type="component" value="Unassembled WGS sequence"/>
</dbReference>
<keyword evidence="3" id="KW-1185">Reference proteome</keyword>
<dbReference type="EMBL" id="JACNEP010000023">
    <property type="protein sequence ID" value="MBC3767680.1"/>
    <property type="molecule type" value="Genomic_DNA"/>
</dbReference>
<protein>
    <submittedName>
        <fullName evidence="2">Uncharacterized protein</fullName>
    </submittedName>
</protein>
<feature type="transmembrane region" description="Helical" evidence="1">
    <location>
        <begin position="20"/>
        <end position="40"/>
    </location>
</feature>
<keyword evidence="1" id="KW-0472">Membrane</keyword>
<dbReference type="RefSeq" id="WP_186508317.1">
    <property type="nucleotide sequence ID" value="NZ_JACNEP010000023.1"/>
</dbReference>
<comment type="caution">
    <text evidence="2">The sequence shown here is derived from an EMBL/GenBank/DDBJ whole genome shotgun (WGS) entry which is preliminary data.</text>
</comment>
<proteinExistence type="predicted"/>
<keyword evidence="1" id="KW-1133">Transmembrane helix</keyword>
<dbReference type="AlphaFoldDB" id="A0A8J6IUM5"/>
<gene>
    <name evidence="2" type="ORF">H8B19_17505</name>
</gene>
<feature type="transmembrane region" description="Helical" evidence="1">
    <location>
        <begin position="117"/>
        <end position="139"/>
    </location>
</feature>
<organism evidence="2 3">
    <name type="scientific">Neptunicella marina</name>
    <dbReference type="NCBI Taxonomy" id="2125989"/>
    <lineage>
        <taxon>Bacteria</taxon>
        <taxon>Pseudomonadati</taxon>
        <taxon>Pseudomonadota</taxon>
        <taxon>Gammaproteobacteria</taxon>
        <taxon>Alteromonadales</taxon>
        <taxon>Alteromonadaceae</taxon>
        <taxon>Neptunicella</taxon>
    </lineage>
</organism>
<reference evidence="2" key="1">
    <citation type="journal article" date="2018" name="Int. J. Syst. Evol. Microbiol.">
        <title>Neptunicella marina gen. nov., sp. nov., isolated from surface seawater.</title>
        <authorList>
            <person name="Liu X."/>
            <person name="Lai Q."/>
            <person name="Du Y."/>
            <person name="Zhang X."/>
            <person name="Liu Z."/>
            <person name="Sun F."/>
            <person name="Shao Z."/>
        </authorList>
    </citation>
    <scope>NUCLEOTIDE SEQUENCE</scope>
    <source>
        <strain evidence="2">S27-2</strain>
    </source>
</reference>
<feature type="transmembrane region" description="Helical" evidence="1">
    <location>
        <begin position="92"/>
        <end position="111"/>
    </location>
</feature>
<keyword evidence="1" id="KW-0812">Transmembrane</keyword>
<sequence>MADVMPKISDIKNLKDLSKVIVLPLLCACYLLQSDFNIHVGDFLFMVSKNATLNIQITQVVIVFTCKALWAAIISISAYLAVIYANIFIHRLILPTIVLLLLTLGFSGIFSPEKIPLLLNLGSVWFYASFVVAFFLLAMQDEIDNVGLI</sequence>
<name>A0A8J6IUM5_9ALTE</name>